<feature type="repeat" description="ANK" evidence="3">
    <location>
        <begin position="198"/>
        <end position="230"/>
    </location>
</feature>
<keyword evidence="5" id="KW-1185">Reference proteome</keyword>
<evidence type="ECO:0008006" key="6">
    <source>
        <dbReference type="Google" id="ProtNLM"/>
    </source>
</evidence>
<keyword evidence="2 3" id="KW-0040">ANK repeat</keyword>
<dbReference type="PANTHER" id="PTHR24198:SF165">
    <property type="entry name" value="ANKYRIN REPEAT-CONTAINING PROTEIN-RELATED"/>
    <property type="match status" value="1"/>
</dbReference>
<comment type="caution">
    <text evidence="4">The sequence shown here is derived from an EMBL/GenBank/DDBJ whole genome shotgun (WGS) entry which is preliminary data.</text>
</comment>
<dbReference type="SUPFAM" id="SSF48403">
    <property type="entry name" value="Ankyrin repeat"/>
    <property type="match status" value="1"/>
</dbReference>
<proteinExistence type="predicted"/>
<dbReference type="PROSITE" id="PS50088">
    <property type="entry name" value="ANK_REPEAT"/>
    <property type="match status" value="4"/>
</dbReference>
<dbReference type="Proteomes" id="UP001283361">
    <property type="component" value="Unassembled WGS sequence"/>
</dbReference>
<protein>
    <recommendedName>
        <fullName evidence="6">Ankyrin repeat protein</fullName>
    </recommendedName>
</protein>
<organism evidence="4 5">
    <name type="scientific">Elysia crispata</name>
    <name type="common">lettuce slug</name>
    <dbReference type="NCBI Taxonomy" id="231223"/>
    <lineage>
        <taxon>Eukaryota</taxon>
        <taxon>Metazoa</taxon>
        <taxon>Spiralia</taxon>
        <taxon>Lophotrochozoa</taxon>
        <taxon>Mollusca</taxon>
        <taxon>Gastropoda</taxon>
        <taxon>Heterobranchia</taxon>
        <taxon>Euthyneura</taxon>
        <taxon>Panpulmonata</taxon>
        <taxon>Sacoglossa</taxon>
        <taxon>Placobranchoidea</taxon>
        <taxon>Plakobranchidae</taxon>
        <taxon>Elysia</taxon>
    </lineage>
</organism>
<dbReference type="EMBL" id="JAWDGP010005174">
    <property type="protein sequence ID" value="KAK3759044.1"/>
    <property type="molecule type" value="Genomic_DNA"/>
</dbReference>
<dbReference type="InterPro" id="IPR036770">
    <property type="entry name" value="Ankyrin_rpt-contain_sf"/>
</dbReference>
<evidence type="ECO:0000256" key="1">
    <source>
        <dbReference type="ARBA" id="ARBA00022737"/>
    </source>
</evidence>
<evidence type="ECO:0000256" key="3">
    <source>
        <dbReference type="PROSITE-ProRule" id="PRU00023"/>
    </source>
</evidence>
<dbReference type="Gene3D" id="1.25.40.20">
    <property type="entry name" value="Ankyrin repeat-containing domain"/>
    <property type="match status" value="2"/>
</dbReference>
<dbReference type="PANTHER" id="PTHR24198">
    <property type="entry name" value="ANKYRIN REPEAT AND PROTEIN KINASE DOMAIN-CONTAINING PROTEIN"/>
    <property type="match status" value="1"/>
</dbReference>
<dbReference type="SMART" id="SM00248">
    <property type="entry name" value="ANK"/>
    <property type="match status" value="6"/>
</dbReference>
<dbReference type="InterPro" id="IPR002110">
    <property type="entry name" value="Ankyrin_rpt"/>
</dbReference>
<feature type="repeat" description="ANK" evidence="3">
    <location>
        <begin position="162"/>
        <end position="197"/>
    </location>
</feature>
<keyword evidence="1" id="KW-0677">Repeat</keyword>
<feature type="repeat" description="ANK" evidence="3">
    <location>
        <begin position="94"/>
        <end position="126"/>
    </location>
</feature>
<evidence type="ECO:0000313" key="4">
    <source>
        <dbReference type="EMBL" id="KAK3759044.1"/>
    </source>
</evidence>
<evidence type="ECO:0000256" key="2">
    <source>
        <dbReference type="ARBA" id="ARBA00023043"/>
    </source>
</evidence>
<reference evidence="4" key="1">
    <citation type="journal article" date="2023" name="G3 (Bethesda)">
        <title>A reference genome for the long-term kleptoplast-retaining sea slug Elysia crispata morphotype clarki.</title>
        <authorList>
            <person name="Eastman K.E."/>
            <person name="Pendleton A.L."/>
            <person name="Shaikh M.A."/>
            <person name="Suttiyut T."/>
            <person name="Ogas R."/>
            <person name="Tomko P."/>
            <person name="Gavelis G."/>
            <person name="Widhalm J.R."/>
            <person name="Wisecaver J.H."/>
        </authorList>
    </citation>
    <scope>NUCLEOTIDE SEQUENCE</scope>
    <source>
        <strain evidence="4">ECLA1</strain>
    </source>
</reference>
<accession>A0AAE1D6C3</accession>
<evidence type="ECO:0000313" key="5">
    <source>
        <dbReference type="Proteomes" id="UP001283361"/>
    </source>
</evidence>
<dbReference type="AlphaFoldDB" id="A0AAE1D6C3"/>
<dbReference type="Pfam" id="PF12796">
    <property type="entry name" value="Ank_2"/>
    <property type="match status" value="2"/>
</dbReference>
<gene>
    <name evidence="4" type="ORF">RRG08_022033</name>
</gene>
<name>A0AAE1D6C3_9GAST</name>
<feature type="repeat" description="ANK" evidence="3">
    <location>
        <begin position="231"/>
        <end position="263"/>
    </location>
</feature>
<sequence>MDNYHVKFLKPEQRPLEGDNSERLPSVTECIISKSLYSGYGKSFLAQRCYDTPVDRHDHEDLIRCLLLKVALQCGVDVNAQSDLNQWFDFYPYVGLTAAMCAAKHGYTKCLRCLVECGADLDIESEDRETALTISVIEEHEECVKYLAETVTPPALNHQDILGRTALMLAVMSPGRKSFLSLQHLVAAGAELDLADEDGDTALTFAIFTKNMAALDLLLQSGSLVNTVSNHGETPLTFALQRCENQIAIKLLRFGADPTLSSRDWDCLHESMGVEPNSLVRALVLSGFPPLEWRLVNLDKFSLIKGPIGFLHQLKLTNYLRVTTLSPLALALLYNRPEIARYFIANQFFTRFDIVQLCWDSKIRKLLQEFEAVQSLQILDFLTQRPHSLFTLSLVAVSSAVSQDLVCEMSSVSLSQGDVNPWLFRPTFRERIKHLRLPPSLQRVLLHQTPSSSICCNSWDEIPLGGEKSFPSCSCEVCEGVHQSDRGKFIV</sequence>